<name>A0A199XRX3_9FLAO</name>
<dbReference type="AlphaFoldDB" id="A0A199XRX3"/>
<dbReference type="EMBL" id="JMTM01000026">
    <property type="protein sequence ID" value="OAZ04508.1"/>
    <property type="molecule type" value="Genomic_DNA"/>
</dbReference>
<organism evidence="1 2">
    <name type="scientific">Flavobacterium succinicans</name>
    <dbReference type="NCBI Taxonomy" id="29536"/>
    <lineage>
        <taxon>Bacteria</taxon>
        <taxon>Pseudomonadati</taxon>
        <taxon>Bacteroidota</taxon>
        <taxon>Flavobacteriia</taxon>
        <taxon>Flavobacteriales</taxon>
        <taxon>Flavobacteriaceae</taxon>
        <taxon>Flavobacterium</taxon>
    </lineage>
</organism>
<proteinExistence type="predicted"/>
<reference evidence="1 2" key="1">
    <citation type="submission" date="2016-06" db="EMBL/GenBank/DDBJ databases">
        <title>Draft genome sequence of Flavobacterium succinicans strain DD5b.</title>
        <authorList>
            <person name="Poehlein A."/>
            <person name="Daniel R."/>
            <person name="Simeonova D.D."/>
        </authorList>
    </citation>
    <scope>NUCLEOTIDE SEQUENCE [LARGE SCALE GENOMIC DNA]</scope>
    <source>
        <strain evidence="1 2">DD5b</strain>
    </source>
</reference>
<dbReference type="RefSeq" id="WP_157490548.1">
    <property type="nucleotide sequence ID" value="NZ_JMTM01000026.1"/>
</dbReference>
<dbReference type="InterPro" id="IPR019861">
    <property type="entry name" value="PorP/SprF_Bacteroidetes"/>
</dbReference>
<dbReference type="NCBIfam" id="TIGR03519">
    <property type="entry name" value="T9SS_PorP_fam"/>
    <property type="match status" value="1"/>
</dbReference>
<evidence type="ECO:0000313" key="2">
    <source>
        <dbReference type="Proteomes" id="UP000093807"/>
    </source>
</evidence>
<evidence type="ECO:0008006" key="3">
    <source>
        <dbReference type="Google" id="ProtNLM"/>
    </source>
</evidence>
<dbReference type="PATRIC" id="fig|29536.5.peg.1145"/>
<dbReference type="Proteomes" id="UP000093807">
    <property type="component" value="Unassembled WGS sequence"/>
</dbReference>
<keyword evidence="2" id="KW-1185">Reference proteome</keyword>
<evidence type="ECO:0000313" key="1">
    <source>
        <dbReference type="EMBL" id="OAZ04508.1"/>
    </source>
</evidence>
<protein>
    <recommendedName>
        <fullName evidence="3">Type IX secretion system membrane protein, PorP/SprF family</fullName>
    </recommendedName>
</protein>
<sequence>MFNVILISKRLVFLGLIFFVSFECLYAQQEPQFTQYMYATSTINPAYAGSRDLTEISALYRAQWVGIDGAPKTANVNFTMPMYKRMGLGLSVLNDRIGPSDESTFGLDFSYNIDVSSEYRLFFGLKASVNLLNIDFSKLNIENPNDQAFQNNVDNKFSPNIGTGLYLQSEKSFVGLSIPFLLETEHYKDQIASKAKEKMHLYLTAGYVFDLNYNIQFKPSVLFKAVEGSPIQTDVSASFLFNDFFTIGAAYRSKGEGVSALAGFQVSNNLYIGYGYDFSSSGLTTFGNSSHELFLRFSIFDFKNSRIVSPRFF</sequence>
<dbReference type="Pfam" id="PF11751">
    <property type="entry name" value="PorP_SprF"/>
    <property type="match status" value="1"/>
</dbReference>
<accession>A0A199XRX3</accession>
<gene>
    <name evidence="1" type="ORF">FLB_10920</name>
</gene>
<comment type="caution">
    <text evidence="1">The sequence shown here is derived from an EMBL/GenBank/DDBJ whole genome shotgun (WGS) entry which is preliminary data.</text>
</comment>
<dbReference type="OrthoDB" id="1114455at2"/>